<organism evidence="1 2">
    <name type="scientific">Lepraria neglecta</name>
    <dbReference type="NCBI Taxonomy" id="209136"/>
    <lineage>
        <taxon>Eukaryota</taxon>
        <taxon>Fungi</taxon>
        <taxon>Dikarya</taxon>
        <taxon>Ascomycota</taxon>
        <taxon>Pezizomycotina</taxon>
        <taxon>Lecanoromycetes</taxon>
        <taxon>OSLEUM clade</taxon>
        <taxon>Lecanoromycetidae</taxon>
        <taxon>Lecanorales</taxon>
        <taxon>Lecanorineae</taxon>
        <taxon>Stereocaulaceae</taxon>
        <taxon>Lepraria</taxon>
    </lineage>
</organism>
<dbReference type="AlphaFoldDB" id="A0AAD9ZAL5"/>
<comment type="caution">
    <text evidence="1">The sequence shown here is derived from an EMBL/GenBank/DDBJ whole genome shotgun (WGS) entry which is preliminary data.</text>
</comment>
<evidence type="ECO:0000313" key="1">
    <source>
        <dbReference type="EMBL" id="KAK3173252.1"/>
    </source>
</evidence>
<protein>
    <recommendedName>
        <fullName evidence="3">4a-hydroxytetrahydrobiopterin dehydratase</fullName>
    </recommendedName>
</protein>
<dbReference type="Gene3D" id="3.30.1360.20">
    <property type="entry name" value="Transcriptional coactivator/pterin dehydratase"/>
    <property type="match status" value="1"/>
</dbReference>
<evidence type="ECO:0008006" key="3">
    <source>
        <dbReference type="Google" id="ProtNLM"/>
    </source>
</evidence>
<gene>
    <name evidence="1" type="ORF">OEA41_006581</name>
</gene>
<reference evidence="1" key="1">
    <citation type="submission" date="2022-11" db="EMBL/GenBank/DDBJ databases">
        <title>Chromosomal genome sequence assembly and mating type (MAT) locus characterization of the leprose asexual lichenized fungus Lepraria neglecta (Nyl.) Erichsen.</title>
        <authorList>
            <person name="Allen J.L."/>
            <person name="Pfeffer B."/>
        </authorList>
    </citation>
    <scope>NUCLEOTIDE SEQUENCE</scope>
    <source>
        <strain evidence="1">Allen 5258</strain>
    </source>
</reference>
<dbReference type="SUPFAM" id="SSF55248">
    <property type="entry name" value="PCD-like"/>
    <property type="match status" value="1"/>
</dbReference>
<dbReference type="Proteomes" id="UP001276659">
    <property type="component" value="Unassembled WGS sequence"/>
</dbReference>
<dbReference type="GO" id="GO:0008124">
    <property type="term" value="F:4-alpha-hydroxytetrahydrobiopterin dehydratase activity"/>
    <property type="evidence" value="ECO:0007669"/>
    <property type="project" value="InterPro"/>
</dbReference>
<name>A0AAD9ZAL5_9LECA</name>
<sequence>MQPKITEGQDESKVMAEAEALLHTGWKFDDEEMGVKKKYHFKTYTKVLDFVHVIGVRSKSKNHHSVMIIVRFTLFPQCLEPGLHSLPQTGSVDVHWTTHHPRGLSDKDTFMARYCDEQARLVGTVDESEAQKCGPPSSSQIRVWVALGASNARIYVSRNGLIDHERETDSPWICFEPRPYTQKPFTPNFHRPRCVHRKQKETGHVHEPTDSGLEDRDSAGTTLIEVSKDGAMFLTEELCGLAGISPNTRERSDWVGDALFSNDDKHTTASISYNTAVSAESSNVNNMISAYGRQEQMLLCEGHEEPSEDSEQSLKLILNILRALHKFCIAVAEARRSGMCCDHFTILRMTGPLSSHRHHGESSREAVELCRISLGTIMDLYKDLEQLSNDLSSQHRVAMPLNQLALRISMRARDLCQCFQPDYRLWTLPNSEFGFMLHLASLAVQVLNLGFLSYV</sequence>
<keyword evidence="2" id="KW-1185">Reference proteome</keyword>
<dbReference type="GO" id="GO:0006729">
    <property type="term" value="P:tetrahydrobiopterin biosynthetic process"/>
    <property type="evidence" value="ECO:0007669"/>
    <property type="project" value="InterPro"/>
</dbReference>
<accession>A0AAD9ZAL5</accession>
<proteinExistence type="predicted"/>
<dbReference type="EMBL" id="JASNWA010000007">
    <property type="protein sequence ID" value="KAK3173252.1"/>
    <property type="molecule type" value="Genomic_DNA"/>
</dbReference>
<evidence type="ECO:0000313" key="2">
    <source>
        <dbReference type="Proteomes" id="UP001276659"/>
    </source>
</evidence>
<dbReference type="InterPro" id="IPR036428">
    <property type="entry name" value="PCD_sf"/>
</dbReference>